<evidence type="ECO:0000313" key="3">
    <source>
        <dbReference type="EMBL" id="RMX46689.1"/>
    </source>
</evidence>
<accession>A0A3M6TZF0</accession>
<dbReference type="EMBL" id="RCHS01002598">
    <property type="protein sequence ID" value="RMX46689.1"/>
    <property type="molecule type" value="Genomic_DNA"/>
</dbReference>
<keyword evidence="2" id="KW-0963">Cytoplasm</keyword>
<name>A0A3M6TZF0_POCDA</name>
<sequence>MAISGHHSKASLRNYIGRPSSEKKRARSDILSNVLSGKSLQSLQPSFAALSSRAIFIFSEFSNVNIGSILSESADFFQAYEIYCSKGVNKHDTDINPALIKSFQSGSEIYFIYKTAASALLESVQKKTELLRIFLNVTCRENPKCCKMDLNSFILAPVHRNMK</sequence>
<protein>
    <recommendedName>
        <fullName evidence="5">DH domain-containing protein</fullName>
    </recommendedName>
</protein>
<comment type="caution">
    <text evidence="3">The sequence shown here is derived from an EMBL/GenBank/DDBJ whole genome shotgun (WGS) entry which is preliminary data.</text>
</comment>
<dbReference type="Proteomes" id="UP000275408">
    <property type="component" value="Unassembled WGS sequence"/>
</dbReference>
<dbReference type="GO" id="GO:0035025">
    <property type="term" value="P:positive regulation of Rho protein signal transduction"/>
    <property type="evidence" value="ECO:0007669"/>
    <property type="project" value="TreeGrafter"/>
</dbReference>
<evidence type="ECO:0000313" key="4">
    <source>
        <dbReference type="Proteomes" id="UP000275408"/>
    </source>
</evidence>
<dbReference type="PANTHER" id="PTHR46006">
    <property type="entry name" value="RHO GUANINE NUCLEOTIDE EXCHANGE FACTOR AT 64C, ISOFORM A"/>
    <property type="match status" value="1"/>
</dbReference>
<evidence type="ECO:0000256" key="2">
    <source>
        <dbReference type="ARBA" id="ARBA00022490"/>
    </source>
</evidence>
<dbReference type="STRING" id="46731.A0A3M6TZF0"/>
<dbReference type="InterPro" id="IPR035899">
    <property type="entry name" value="DBL_dom_sf"/>
</dbReference>
<dbReference type="AlphaFoldDB" id="A0A3M6TZF0"/>
<keyword evidence="4" id="KW-1185">Reference proteome</keyword>
<gene>
    <name evidence="3" type="ORF">pdam_00023912</name>
</gene>
<dbReference type="PANTHER" id="PTHR46006:SF5">
    <property type="entry name" value="DH DOMAIN-CONTAINING PROTEIN"/>
    <property type="match status" value="1"/>
</dbReference>
<evidence type="ECO:0000256" key="1">
    <source>
        <dbReference type="ARBA" id="ARBA00004496"/>
    </source>
</evidence>
<dbReference type="GO" id="GO:0005737">
    <property type="term" value="C:cytoplasm"/>
    <property type="evidence" value="ECO:0007669"/>
    <property type="project" value="UniProtKB-SubCell"/>
</dbReference>
<proteinExistence type="predicted"/>
<reference evidence="3 4" key="1">
    <citation type="journal article" date="2018" name="Sci. Rep.">
        <title>Comparative analysis of the Pocillopora damicornis genome highlights role of immune system in coral evolution.</title>
        <authorList>
            <person name="Cunning R."/>
            <person name="Bay R.A."/>
            <person name="Gillette P."/>
            <person name="Baker A.C."/>
            <person name="Traylor-Knowles N."/>
        </authorList>
    </citation>
    <scope>NUCLEOTIDE SEQUENCE [LARGE SCALE GENOMIC DNA]</scope>
    <source>
        <strain evidence="3">RSMAS</strain>
        <tissue evidence="3">Whole animal</tissue>
    </source>
</reference>
<organism evidence="3 4">
    <name type="scientific">Pocillopora damicornis</name>
    <name type="common">Cauliflower coral</name>
    <name type="synonym">Millepora damicornis</name>
    <dbReference type="NCBI Taxonomy" id="46731"/>
    <lineage>
        <taxon>Eukaryota</taxon>
        <taxon>Metazoa</taxon>
        <taxon>Cnidaria</taxon>
        <taxon>Anthozoa</taxon>
        <taxon>Hexacorallia</taxon>
        <taxon>Scleractinia</taxon>
        <taxon>Astrocoeniina</taxon>
        <taxon>Pocilloporidae</taxon>
        <taxon>Pocillopora</taxon>
    </lineage>
</organism>
<dbReference type="SUPFAM" id="SSF48065">
    <property type="entry name" value="DBL homology domain (DH-domain)"/>
    <property type="match status" value="1"/>
</dbReference>
<evidence type="ECO:0008006" key="5">
    <source>
        <dbReference type="Google" id="ProtNLM"/>
    </source>
</evidence>
<dbReference type="Gene3D" id="1.20.900.10">
    <property type="entry name" value="Dbl homology (DH) domain"/>
    <property type="match status" value="1"/>
</dbReference>
<dbReference type="OrthoDB" id="5973771at2759"/>
<dbReference type="InterPro" id="IPR051480">
    <property type="entry name" value="Endocytic_GEF_Adapter"/>
</dbReference>
<comment type="subcellular location">
    <subcellularLocation>
        <location evidence="1">Cytoplasm</location>
    </subcellularLocation>
</comment>